<comment type="caution">
    <text evidence="1">The sequence shown here is derived from an EMBL/GenBank/DDBJ whole genome shotgun (WGS) entry which is preliminary data.</text>
</comment>
<name>A0ABS1LI12_9MICO</name>
<dbReference type="RefSeq" id="WP_201845704.1">
    <property type="nucleotide sequence ID" value="NZ_JABBYC010000006.1"/>
</dbReference>
<dbReference type="EMBL" id="JABBYC010000006">
    <property type="protein sequence ID" value="MBL0885866.1"/>
    <property type="molecule type" value="Genomic_DNA"/>
</dbReference>
<sequence>MKRLVLHVGAPKTGSSLQQKALLANADQLADHGYATLVRHHFEKGTGRAHRLWRSGESGLSAVKLGFERLAPQITMPNAVISHEDLLGRIASFEEGRLYDGAADVLRIAQDVLQPEEISVILYVRRQDRFLESVYLQRVRVGWAVTFDEYMAHVTSEALQWDDLVRRIQGALPQGADVHVRYFETIQEKTPRQYCSDFFRLVDPRLPRPKLPFNTKAVNRGYSNAALKIALAGNAVLDTKDKRTLRAFLDENFSNVTHPKPVLLTEEHRKQILSDLNVSNTALHALTGESGPPRYVV</sequence>
<evidence type="ECO:0000313" key="2">
    <source>
        <dbReference type="Proteomes" id="UP000675409"/>
    </source>
</evidence>
<accession>A0ABS1LI12</accession>
<keyword evidence="2" id="KW-1185">Reference proteome</keyword>
<organism evidence="1 2">
    <name type="scientific">Myceligenerans indicum</name>
    <dbReference type="NCBI Taxonomy" id="2593663"/>
    <lineage>
        <taxon>Bacteria</taxon>
        <taxon>Bacillati</taxon>
        <taxon>Actinomycetota</taxon>
        <taxon>Actinomycetes</taxon>
        <taxon>Micrococcales</taxon>
        <taxon>Promicromonosporaceae</taxon>
        <taxon>Myceligenerans</taxon>
    </lineage>
</organism>
<evidence type="ECO:0008006" key="3">
    <source>
        <dbReference type="Google" id="ProtNLM"/>
    </source>
</evidence>
<dbReference type="InterPro" id="IPR027417">
    <property type="entry name" value="P-loop_NTPase"/>
</dbReference>
<evidence type="ECO:0000313" key="1">
    <source>
        <dbReference type="EMBL" id="MBL0885866.1"/>
    </source>
</evidence>
<proteinExistence type="predicted"/>
<reference evidence="1 2" key="1">
    <citation type="journal article" date="2021" name="Arch. Microbiol.">
        <title>Myceligenerans indicum sp. nov., an actinobacterium isolated from mangrove sediment of Sundarbans, India.</title>
        <authorList>
            <person name="Asha K."/>
            <person name="Bhadury P."/>
        </authorList>
    </citation>
    <scope>NUCLEOTIDE SEQUENCE [LARGE SCALE GENOMIC DNA]</scope>
    <source>
        <strain evidence="1 2">I2</strain>
    </source>
</reference>
<protein>
    <recommendedName>
        <fullName evidence="3">Sulfotransferase family protein</fullName>
    </recommendedName>
</protein>
<dbReference type="Proteomes" id="UP000675409">
    <property type="component" value="Unassembled WGS sequence"/>
</dbReference>
<gene>
    <name evidence="1" type="ORF">HGK34_06175</name>
</gene>
<dbReference type="SUPFAM" id="SSF52540">
    <property type="entry name" value="P-loop containing nucleoside triphosphate hydrolases"/>
    <property type="match status" value="1"/>
</dbReference>